<dbReference type="InterPro" id="IPR028081">
    <property type="entry name" value="Leu-bd"/>
</dbReference>
<reference evidence="6" key="1">
    <citation type="journal article" date="2020" name="mSystems">
        <title>Genome- and Community-Level Interaction Insights into Carbon Utilization and Element Cycling Functions of Hydrothermarchaeota in Hydrothermal Sediment.</title>
        <authorList>
            <person name="Zhou Z."/>
            <person name="Liu Y."/>
            <person name="Xu W."/>
            <person name="Pan J."/>
            <person name="Luo Z.H."/>
            <person name="Li M."/>
        </authorList>
    </citation>
    <scope>NUCLEOTIDE SEQUENCE [LARGE SCALE GENOMIC DNA]</scope>
    <source>
        <strain evidence="6">HyVt-19</strain>
    </source>
</reference>
<dbReference type="AlphaFoldDB" id="A0A7C0WTQ7"/>
<accession>A0A7C0WTQ7</accession>
<feature type="domain" description="Leucine-binding protein" evidence="5">
    <location>
        <begin position="28"/>
        <end position="372"/>
    </location>
</feature>
<protein>
    <submittedName>
        <fullName evidence="6">Branched-chain amino acid ABC transporter substrate-binding protein</fullName>
    </submittedName>
</protein>
<sequence length="378" mass="41305">MRRFSWIVTFLAVLVFIFGSVISSTAGEIKVGLMGPMTGAWASEGQEMKQVLELLVEETNNQGGVNGQKIKLIVEDDGSDPRTAALAAQRLVTQGIVGVIGTYGSSVTEATQNIYDEAKVIQIANGSTAIRLTEKGLKYFFRTCPRDDEQARVAVKAIKNLGFHTIAILHDNTTYAKGLAEEAKRLLEKDDTVKIVFFDALTPGEQDYTAILTKLKGANPDAVFFTGYYPEAGLLLRQKKEMGWDVPFIGGDATNNPDLTKIAGADAAAGFYFVSAPLPKDLPGEEAKKFLEKFAKKYGNPPNSIYSVLAGDGFRVLVKAIEVTKSTDPDVLADYLHNKLKDFPGLTGKISFNEKGDRVGEVYRVYRVNEKGEFILLP</sequence>
<dbReference type="Gene3D" id="3.40.50.2300">
    <property type="match status" value="2"/>
</dbReference>
<dbReference type="InterPro" id="IPR000709">
    <property type="entry name" value="Leu_Ile_Val-bd"/>
</dbReference>
<organism evidence="6">
    <name type="scientific">Thermodesulforhabdus norvegica</name>
    <dbReference type="NCBI Taxonomy" id="39841"/>
    <lineage>
        <taxon>Bacteria</taxon>
        <taxon>Pseudomonadati</taxon>
        <taxon>Thermodesulfobacteriota</taxon>
        <taxon>Syntrophobacteria</taxon>
        <taxon>Syntrophobacterales</taxon>
        <taxon>Thermodesulforhabdaceae</taxon>
        <taxon>Thermodesulforhabdus</taxon>
    </lineage>
</organism>
<name>A0A7C0WTQ7_9BACT</name>
<dbReference type="InterPro" id="IPR028082">
    <property type="entry name" value="Peripla_BP_I"/>
</dbReference>
<dbReference type="PANTHER" id="PTHR47151">
    <property type="entry name" value="LEU/ILE/VAL-BINDING ABC TRANSPORTER SUBUNIT"/>
    <property type="match status" value="1"/>
</dbReference>
<keyword evidence="3" id="KW-0732">Signal</keyword>
<dbReference type="CDD" id="cd06342">
    <property type="entry name" value="PBP1_ABC_LIVBP-like"/>
    <property type="match status" value="1"/>
</dbReference>
<keyword evidence="2" id="KW-0813">Transport</keyword>
<evidence type="ECO:0000256" key="1">
    <source>
        <dbReference type="ARBA" id="ARBA00010062"/>
    </source>
</evidence>
<evidence type="ECO:0000259" key="5">
    <source>
        <dbReference type="Pfam" id="PF13458"/>
    </source>
</evidence>
<dbReference type="SUPFAM" id="SSF53822">
    <property type="entry name" value="Periplasmic binding protein-like I"/>
    <property type="match status" value="1"/>
</dbReference>
<comment type="similarity">
    <text evidence="1">Belongs to the leucine-binding protein family.</text>
</comment>
<dbReference type="PRINTS" id="PR00337">
    <property type="entry name" value="LEUILEVALBP"/>
</dbReference>
<evidence type="ECO:0000313" key="6">
    <source>
        <dbReference type="EMBL" id="HDL90453.1"/>
    </source>
</evidence>
<evidence type="ECO:0000256" key="2">
    <source>
        <dbReference type="ARBA" id="ARBA00022448"/>
    </source>
</evidence>
<keyword evidence="4" id="KW-0029">Amino-acid transport</keyword>
<dbReference type="Pfam" id="PF13458">
    <property type="entry name" value="Peripla_BP_6"/>
    <property type="match status" value="1"/>
</dbReference>
<proteinExistence type="inferred from homology"/>
<evidence type="ECO:0000256" key="3">
    <source>
        <dbReference type="ARBA" id="ARBA00022729"/>
    </source>
</evidence>
<dbReference type="Proteomes" id="UP000886355">
    <property type="component" value="Unassembled WGS sequence"/>
</dbReference>
<evidence type="ECO:0000256" key="4">
    <source>
        <dbReference type="ARBA" id="ARBA00022970"/>
    </source>
</evidence>
<comment type="caution">
    <text evidence="6">The sequence shown here is derived from an EMBL/GenBank/DDBJ whole genome shotgun (WGS) entry which is preliminary data.</text>
</comment>
<dbReference type="GO" id="GO:0006865">
    <property type="term" value="P:amino acid transport"/>
    <property type="evidence" value="ECO:0007669"/>
    <property type="project" value="UniProtKB-KW"/>
</dbReference>
<gene>
    <name evidence="6" type="ORF">ENG14_06075</name>
</gene>
<dbReference type="EMBL" id="DQZW01000286">
    <property type="protein sequence ID" value="HDL90453.1"/>
    <property type="molecule type" value="Genomic_DNA"/>
</dbReference>
<dbReference type="PANTHER" id="PTHR47151:SF2">
    <property type="entry name" value="AMINO ACID BINDING PROTEIN"/>
    <property type="match status" value="1"/>
</dbReference>